<accession>A0ABU6T7W8</accession>
<keyword evidence="3" id="KW-1185">Reference proteome</keyword>
<dbReference type="Proteomes" id="UP001341840">
    <property type="component" value="Unassembled WGS sequence"/>
</dbReference>
<dbReference type="PANTHER" id="PTHR33223">
    <property type="entry name" value="CCHC-TYPE DOMAIN-CONTAINING PROTEIN"/>
    <property type="match status" value="1"/>
</dbReference>
<feature type="compositionally biased region" description="Basic residues" evidence="1">
    <location>
        <begin position="28"/>
        <end position="49"/>
    </location>
</feature>
<evidence type="ECO:0000313" key="3">
    <source>
        <dbReference type="Proteomes" id="UP001341840"/>
    </source>
</evidence>
<gene>
    <name evidence="2" type="ORF">PIB30_011535</name>
</gene>
<sequence>MQAMEVEVKGLRKENVELKSATKDLRLQRHSPHRRRTRSKSRSPTRRRERPPPRERTPTRRRRHASSSDNRESSSDDSQEQRRRRPRRYKKTRGRERTPLVDEHTPFSNRILKVQLPKGFTKPTDMKYDGSTDPYVHLNDFEHWMICDGAIDEVKCRAFSVALTGLAAQWFTQKHPINLLAVVQKPNETTRKHIERFNAECKTIDGLVNGVASLCLTNGLANDDF</sequence>
<feature type="region of interest" description="Disordered" evidence="1">
    <location>
        <begin position="1"/>
        <end position="99"/>
    </location>
</feature>
<dbReference type="EMBL" id="JASCZI010090649">
    <property type="protein sequence ID" value="MED6144033.1"/>
    <property type="molecule type" value="Genomic_DNA"/>
</dbReference>
<organism evidence="2 3">
    <name type="scientific">Stylosanthes scabra</name>
    <dbReference type="NCBI Taxonomy" id="79078"/>
    <lineage>
        <taxon>Eukaryota</taxon>
        <taxon>Viridiplantae</taxon>
        <taxon>Streptophyta</taxon>
        <taxon>Embryophyta</taxon>
        <taxon>Tracheophyta</taxon>
        <taxon>Spermatophyta</taxon>
        <taxon>Magnoliopsida</taxon>
        <taxon>eudicotyledons</taxon>
        <taxon>Gunneridae</taxon>
        <taxon>Pentapetalae</taxon>
        <taxon>rosids</taxon>
        <taxon>fabids</taxon>
        <taxon>Fabales</taxon>
        <taxon>Fabaceae</taxon>
        <taxon>Papilionoideae</taxon>
        <taxon>50 kb inversion clade</taxon>
        <taxon>dalbergioids sensu lato</taxon>
        <taxon>Dalbergieae</taxon>
        <taxon>Pterocarpus clade</taxon>
        <taxon>Stylosanthes</taxon>
    </lineage>
</organism>
<evidence type="ECO:0008006" key="4">
    <source>
        <dbReference type="Google" id="ProtNLM"/>
    </source>
</evidence>
<feature type="compositionally biased region" description="Basic and acidic residues" evidence="1">
    <location>
        <begin position="1"/>
        <end position="27"/>
    </location>
</feature>
<feature type="compositionally biased region" description="Basic residues" evidence="1">
    <location>
        <begin position="82"/>
        <end position="94"/>
    </location>
</feature>
<comment type="caution">
    <text evidence="2">The sequence shown here is derived from an EMBL/GenBank/DDBJ whole genome shotgun (WGS) entry which is preliminary data.</text>
</comment>
<dbReference type="PANTHER" id="PTHR33223:SF10">
    <property type="entry name" value="AMINOTRANSFERASE-LIKE PLANT MOBILE DOMAIN-CONTAINING PROTEIN"/>
    <property type="match status" value="1"/>
</dbReference>
<proteinExistence type="predicted"/>
<protein>
    <recommendedName>
        <fullName evidence="4">Retrotransposon gag domain-containing protein</fullName>
    </recommendedName>
</protein>
<evidence type="ECO:0000256" key="1">
    <source>
        <dbReference type="SAM" id="MobiDB-lite"/>
    </source>
</evidence>
<evidence type="ECO:0000313" key="2">
    <source>
        <dbReference type="EMBL" id="MED6144033.1"/>
    </source>
</evidence>
<name>A0ABU6T7W8_9FABA</name>
<reference evidence="2 3" key="1">
    <citation type="journal article" date="2023" name="Plants (Basel)">
        <title>Bridging the Gap: Combining Genomics and Transcriptomics Approaches to Understand Stylosanthes scabra, an Orphan Legume from the Brazilian Caatinga.</title>
        <authorList>
            <person name="Ferreira-Neto J.R.C."/>
            <person name="da Silva M.D."/>
            <person name="Binneck E."/>
            <person name="de Melo N.F."/>
            <person name="da Silva R.H."/>
            <person name="de Melo A.L.T.M."/>
            <person name="Pandolfi V."/>
            <person name="Bustamante F.O."/>
            <person name="Brasileiro-Vidal A.C."/>
            <person name="Benko-Iseppon A.M."/>
        </authorList>
    </citation>
    <scope>NUCLEOTIDE SEQUENCE [LARGE SCALE GENOMIC DNA]</scope>
    <source>
        <tissue evidence="2">Leaves</tissue>
    </source>
</reference>